<dbReference type="GO" id="GO:1901135">
    <property type="term" value="P:carbohydrate derivative metabolic process"/>
    <property type="evidence" value="ECO:0007669"/>
    <property type="project" value="InterPro"/>
</dbReference>
<dbReference type="PANTHER" id="PTHR38418:SF2">
    <property type="entry name" value="SUGAR ISOMERASE, KPSF_GUTQ (AFU_ORTHOLOGUE AFUA_6G08860)"/>
    <property type="match status" value="1"/>
</dbReference>
<evidence type="ECO:0000313" key="2">
    <source>
        <dbReference type="EMBL" id="SHI47865.1"/>
    </source>
</evidence>
<dbReference type="OrthoDB" id="9762536at2"/>
<gene>
    <name evidence="2" type="ORF">SAMN05444280_102216</name>
</gene>
<dbReference type="EMBL" id="FQZE01000002">
    <property type="protein sequence ID" value="SHI47865.1"/>
    <property type="molecule type" value="Genomic_DNA"/>
</dbReference>
<proteinExistence type="predicted"/>
<sequence length="203" mass="21799">MEEIIRKVIEHEARAIQNIPVTKSYEKAAELIFEQVHENNGKLVASGMGKAGQIAQNIATTFSSTGTPAVFLHPSDSQHGDLGVVQANDVLLLISNSGKTREILELVELAENLHPGLPLIVISGNPDSVLAKNADSFISTGNPDEVCPLGLTPTTSTTAMTVIGDALVVSLMTKIKFTSQDYAKRHHGGYLGDKSRLQARMKK</sequence>
<dbReference type="Gene3D" id="3.40.50.10490">
    <property type="entry name" value="Glucose-6-phosphate isomerase like protein, domain 1"/>
    <property type="match status" value="1"/>
</dbReference>
<dbReference type="STRING" id="1168035.SAMN05444280_102216"/>
<dbReference type="AlphaFoldDB" id="A0A1M6BGN1"/>
<reference evidence="2 3" key="1">
    <citation type="submission" date="2016-11" db="EMBL/GenBank/DDBJ databases">
        <authorList>
            <person name="Jaros S."/>
            <person name="Januszkiewicz K."/>
            <person name="Wedrychowicz H."/>
        </authorList>
    </citation>
    <scope>NUCLEOTIDE SEQUENCE [LARGE SCALE GENOMIC DNA]</scope>
    <source>
        <strain evidence="2 3">DSM 27063</strain>
    </source>
</reference>
<dbReference type="Pfam" id="PF01380">
    <property type="entry name" value="SIS"/>
    <property type="match status" value="1"/>
</dbReference>
<dbReference type="GO" id="GO:0097367">
    <property type="term" value="F:carbohydrate derivative binding"/>
    <property type="evidence" value="ECO:0007669"/>
    <property type="project" value="InterPro"/>
</dbReference>
<dbReference type="InterPro" id="IPR001347">
    <property type="entry name" value="SIS_dom"/>
</dbReference>
<keyword evidence="3" id="KW-1185">Reference proteome</keyword>
<protein>
    <submittedName>
        <fullName evidence="2">Arabinose-5-phosphate isomerase</fullName>
    </submittedName>
</protein>
<evidence type="ECO:0000259" key="1">
    <source>
        <dbReference type="PROSITE" id="PS51464"/>
    </source>
</evidence>
<keyword evidence="2" id="KW-0413">Isomerase</keyword>
<dbReference type="GO" id="GO:0016853">
    <property type="term" value="F:isomerase activity"/>
    <property type="evidence" value="ECO:0007669"/>
    <property type="project" value="UniProtKB-KW"/>
</dbReference>
<dbReference type="InterPro" id="IPR046348">
    <property type="entry name" value="SIS_dom_sf"/>
</dbReference>
<evidence type="ECO:0000313" key="3">
    <source>
        <dbReference type="Proteomes" id="UP000184050"/>
    </source>
</evidence>
<organism evidence="2 3">
    <name type="scientific">Tangfeifania diversioriginum</name>
    <dbReference type="NCBI Taxonomy" id="1168035"/>
    <lineage>
        <taxon>Bacteria</taxon>
        <taxon>Pseudomonadati</taxon>
        <taxon>Bacteroidota</taxon>
        <taxon>Bacteroidia</taxon>
        <taxon>Marinilabiliales</taxon>
        <taxon>Prolixibacteraceae</taxon>
        <taxon>Tangfeifania</taxon>
    </lineage>
</organism>
<dbReference type="SUPFAM" id="SSF53697">
    <property type="entry name" value="SIS domain"/>
    <property type="match status" value="1"/>
</dbReference>
<dbReference type="RefSeq" id="WP_073164941.1">
    <property type="nucleotide sequence ID" value="NZ_FQZE01000002.1"/>
</dbReference>
<dbReference type="PANTHER" id="PTHR38418">
    <property type="entry name" value="SUGAR ISOMERASE, KPSF/GUTQ (AFU_ORTHOLOGUE AFUA_6G08860)"/>
    <property type="match status" value="1"/>
</dbReference>
<dbReference type="Proteomes" id="UP000184050">
    <property type="component" value="Unassembled WGS sequence"/>
</dbReference>
<dbReference type="PROSITE" id="PS51464">
    <property type="entry name" value="SIS"/>
    <property type="match status" value="1"/>
</dbReference>
<feature type="domain" description="SIS" evidence="1">
    <location>
        <begin position="32"/>
        <end position="177"/>
    </location>
</feature>
<name>A0A1M6BGN1_9BACT</name>
<dbReference type="InterPro" id="IPR035474">
    <property type="entry name" value="SIS_Kpsf"/>
</dbReference>
<accession>A0A1M6BGN1</accession>
<dbReference type="CDD" id="cd05014">
    <property type="entry name" value="SIS_Kpsf"/>
    <property type="match status" value="1"/>
</dbReference>